<sequence>MPQHRPWHSPSSSARNRGTLPRISSDLASADSGKWTAGPLRRSTVLGLPGSTLVTTVNRLDRVLLTFG</sequence>
<evidence type="ECO:0000256" key="1">
    <source>
        <dbReference type="SAM" id="MobiDB-lite"/>
    </source>
</evidence>
<dbReference type="AlphaFoldDB" id="A0A8J5R679"/>
<accession>A0A8J5R679</accession>
<feature type="region of interest" description="Disordered" evidence="1">
    <location>
        <begin position="1"/>
        <end position="41"/>
    </location>
</feature>
<reference evidence="2" key="2">
    <citation type="submission" date="2021-02" db="EMBL/GenBank/DDBJ databases">
        <authorList>
            <person name="Kimball J.A."/>
            <person name="Haas M.W."/>
            <person name="Macchietto M."/>
            <person name="Kono T."/>
            <person name="Duquette J."/>
            <person name="Shao M."/>
        </authorList>
    </citation>
    <scope>NUCLEOTIDE SEQUENCE</scope>
    <source>
        <tissue evidence="2">Fresh leaf tissue</tissue>
    </source>
</reference>
<dbReference type="EMBL" id="JAAALK010000288">
    <property type="protein sequence ID" value="KAG8052175.1"/>
    <property type="molecule type" value="Genomic_DNA"/>
</dbReference>
<evidence type="ECO:0000313" key="3">
    <source>
        <dbReference type="Proteomes" id="UP000729402"/>
    </source>
</evidence>
<dbReference type="Proteomes" id="UP000729402">
    <property type="component" value="Unassembled WGS sequence"/>
</dbReference>
<name>A0A8J5R679_ZIZPA</name>
<organism evidence="2 3">
    <name type="scientific">Zizania palustris</name>
    <name type="common">Northern wild rice</name>
    <dbReference type="NCBI Taxonomy" id="103762"/>
    <lineage>
        <taxon>Eukaryota</taxon>
        <taxon>Viridiplantae</taxon>
        <taxon>Streptophyta</taxon>
        <taxon>Embryophyta</taxon>
        <taxon>Tracheophyta</taxon>
        <taxon>Spermatophyta</taxon>
        <taxon>Magnoliopsida</taxon>
        <taxon>Liliopsida</taxon>
        <taxon>Poales</taxon>
        <taxon>Poaceae</taxon>
        <taxon>BOP clade</taxon>
        <taxon>Oryzoideae</taxon>
        <taxon>Oryzeae</taxon>
        <taxon>Zizaniinae</taxon>
        <taxon>Zizania</taxon>
    </lineage>
</organism>
<evidence type="ECO:0000313" key="2">
    <source>
        <dbReference type="EMBL" id="KAG8052175.1"/>
    </source>
</evidence>
<protein>
    <submittedName>
        <fullName evidence="2">Uncharacterized protein</fullName>
    </submittedName>
</protein>
<proteinExistence type="predicted"/>
<comment type="caution">
    <text evidence="2">The sequence shown here is derived from an EMBL/GenBank/DDBJ whole genome shotgun (WGS) entry which is preliminary data.</text>
</comment>
<reference evidence="2" key="1">
    <citation type="journal article" date="2021" name="bioRxiv">
        <title>Whole Genome Assembly and Annotation of Northern Wild Rice, Zizania palustris L., Supports a Whole Genome Duplication in the Zizania Genus.</title>
        <authorList>
            <person name="Haas M."/>
            <person name="Kono T."/>
            <person name="Macchietto M."/>
            <person name="Millas R."/>
            <person name="McGilp L."/>
            <person name="Shao M."/>
            <person name="Duquette J."/>
            <person name="Hirsch C.N."/>
            <person name="Kimball J."/>
        </authorList>
    </citation>
    <scope>NUCLEOTIDE SEQUENCE</scope>
    <source>
        <tissue evidence="2">Fresh leaf tissue</tissue>
    </source>
</reference>
<keyword evidence="3" id="KW-1185">Reference proteome</keyword>
<gene>
    <name evidence="2" type="ORF">GUJ93_ZPchr0001g29716</name>
</gene>